<dbReference type="GO" id="GO:0005634">
    <property type="term" value="C:nucleus"/>
    <property type="evidence" value="ECO:0007669"/>
    <property type="project" value="UniProtKB-SubCell"/>
</dbReference>
<reference evidence="8" key="1">
    <citation type="submission" date="2016-04" db="EMBL/GenBank/DDBJ databases">
        <title>Cephalotus genome sequencing.</title>
        <authorList>
            <person name="Fukushima K."/>
            <person name="Hasebe M."/>
            <person name="Fang X."/>
        </authorList>
    </citation>
    <scope>NUCLEOTIDE SEQUENCE [LARGE SCALE GENOMIC DNA]</scope>
    <source>
        <strain evidence="8">cv. St1</strain>
    </source>
</reference>
<dbReference type="Proteomes" id="UP000187406">
    <property type="component" value="Unassembled WGS sequence"/>
</dbReference>
<evidence type="ECO:0000313" key="7">
    <source>
        <dbReference type="EMBL" id="GAV81947.1"/>
    </source>
</evidence>
<keyword evidence="3" id="KW-0238">DNA-binding</keyword>
<dbReference type="Gene3D" id="3.30.730.10">
    <property type="entry name" value="AP2/ERF domain"/>
    <property type="match status" value="1"/>
</dbReference>
<dbReference type="InterPro" id="IPR001471">
    <property type="entry name" value="AP2/ERF_dom"/>
</dbReference>
<dbReference type="PANTHER" id="PTHR31194:SF218">
    <property type="entry name" value="AP2_ERF DOMAIN-CONTAINING PROTEIN"/>
    <property type="match status" value="1"/>
</dbReference>
<dbReference type="CDD" id="cd00018">
    <property type="entry name" value="AP2"/>
    <property type="match status" value="1"/>
</dbReference>
<comment type="caution">
    <text evidence="7">The sequence shown here is derived from an EMBL/GenBank/DDBJ whole genome shotgun (WGS) entry which is preliminary data.</text>
</comment>
<dbReference type="InParanoid" id="A0A1Q3CNZ4"/>
<dbReference type="FunFam" id="3.30.730.10:FF:000001">
    <property type="entry name" value="Ethylene-responsive transcription factor 2"/>
    <property type="match status" value="1"/>
</dbReference>
<protein>
    <submittedName>
        <fullName evidence="7">AP2 domain-containing protein</fullName>
    </submittedName>
</protein>
<evidence type="ECO:0000259" key="6">
    <source>
        <dbReference type="PROSITE" id="PS51032"/>
    </source>
</evidence>
<dbReference type="OrthoDB" id="610645at2759"/>
<evidence type="ECO:0000256" key="3">
    <source>
        <dbReference type="ARBA" id="ARBA00023125"/>
    </source>
</evidence>
<dbReference type="SUPFAM" id="SSF54171">
    <property type="entry name" value="DNA-binding domain"/>
    <property type="match status" value="1"/>
</dbReference>
<organism evidence="7 8">
    <name type="scientific">Cephalotus follicularis</name>
    <name type="common">Albany pitcher plant</name>
    <dbReference type="NCBI Taxonomy" id="3775"/>
    <lineage>
        <taxon>Eukaryota</taxon>
        <taxon>Viridiplantae</taxon>
        <taxon>Streptophyta</taxon>
        <taxon>Embryophyta</taxon>
        <taxon>Tracheophyta</taxon>
        <taxon>Spermatophyta</taxon>
        <taxon>Magnoliopsida</taxon>
        <taxon>eudicotyledons</taxon>
        <taxon>Gunneridae</taxon>
        <taxon>Pentapetalae</taxon>
        <taxon>rosids</taxon>
        <taxon>fabids</taxon>
        <taxon>Oxalidales</taxon>
        <taxon>Cephalotaceae</taxon>
        <taxon>Cephalotus</taxon>
    </lineage>
</organism>
<dbReference type="GO" id="GO:0003677">
    <property type="term" value="F:DNA binding"/>
    <property type="evidence" value="ECO:0007669"/>
    <property type="project" value="UniProtKB-KW"/>
</dbReference>
<evidence type="ECO:0000256" key="4">
    <source>
        <dbReference type="ARBA" id="ARBA00023163"/>
    </source>
</evidence>
<dbReference type="PANTHER" id="PTHR31194">
    <property type="entry name" value="SHN SHINE , DNA BINDING / TRANSCRIPTION FACTOR"/>
    <property type="match status" value="1"/>
</dbReference>
<dbReference type="FunCoup" id="A0A1Q3CNZ4">
    <property type="interactions" value="13"/>
</dbReference>
<name>A0A1Q3CNZ4_CEPFO</name>
<keyword evidence="8" id="KW-1185">Reference proteome</keyword>
<sequence>MNQPSCCRKTYKEHRTVTNKLVKPQNRRYPTDSNIVSPKIVRISVTDADATDSSSDENDETISVNNNVDNSRVKKYINEIKIEDCARYNPSFIRERTSNGTKQEPKKKAKPVVTNKYRGVRQRPWGRWAAEIRDPFRRTRVWLGTYDTAEEAALVYDKAAISIKGPQAVTNFAKPSPVIEIDVVAAGYDSGVESRDLCSPTSVLRFRSNEEAEAGSTESRPLPDVVTEAVEVSSSDGGWLLDPSCVCSDDFLFDCGSPGPVFFDEMSVADAFLNHDLGDFSFGFKEDFGSFTRDVDDYFQDPLVLH</sequence>
<dbReference type="InterPro" id="IPR050913">
    <property type="entry name" value="AP2/ERF_ERF"/>
</dbReference>
<dbReference type="EMBL" id="BDDD01002519">
    <property type="protein sequence ID" value="GAV81947.1"/>
    <property type="molecule type" value="Genomic_DNA"/>
</dbReference>
<feature type="domain" description="AP2/ERF" evidence="6">
    <location>
        <begin position="116"/>
        <end position="173"/>
    </location>
</feature>
<dbReference type="Pfam" id="PF00847">
    <property type="entry name" value="AP2"/>
    <property type="match status" value="1"/>
</dbReference>
<dbReference type="AlphaFoldDB" id="A0A1Q3CNZ4"/>
<keyword evidence="4" id="KW-0804">Transcription</keyword>
<evidence type="ECO:0000256" key="2">
    <source>
        <dbReference type="ARBA" id="ARBA00023015"/>
    </source>
</evidence>
<dbReference type="STRING" id="3775.A0A1Q3CNZ4"/>
<dbReference type="PROSITE" id="PS51032">
    <property type="entry name" value="AP2_ERF"/>
    <property type="match status" value="1"/>
</dbReference>
<keyword evidence="2" id="KW-0805">Transcription regulation</keyword>
<evidence type="ECO:0000313" key="8">
    <source>
        <dbReference type="Proteomes" id="UP000187406"/>
    </source>
</evidence>
<evidence type="ECO:0000256" key="5">
    <source>
        <dbReference type="ARBA" id="ARBA00023242"/>
    </source>
</evidence>
<dbReference type="SMART" id="SM00380">
    <property type="entry name" value="AP2"/>
    <property type="match status" value="1"/>
</dbReference>
<dbReference type="PRINTS" id="PR00367">
    <property type="entry name" value="ETHRSPELEMNT"/>
</dbReference>
<dbReference type="GO" id="GO:0003700">
    <property type="term" value="F:DNA-binding transcription factor activity"/>
    <property type="evidence" value="ECO:0007669"/>
    <property type="project" value="InterPro"/>
</dbReference>
<gene>
    <name evidence="7" type="ORF">CFOL_v3_25400</name>
</gene>
<accession>A0A1Q3CNZ4</accession>
<dbReference type="InterPro" id="IPR036955">
    <property type="entry name" value="AP2/ERF_dom_sf"/>
</dbReference>
<dbReference type="InterPro" id="IPR016177">
    <property type="entry name" value="DNA-bd_dom_sf"/>
</dbReference>
<keyword evidence="5" id="KW-0539">Nucleus</keyword>
<proteinExistence type="predicted"/>
<comment type="subcellular location">
    <subcellularLocation>
        <location evidence="1">Nucleus</location>
    </subcellularLocation>
</comment>
<evidence type="ECO:0000256" key="1">
    <source>
        <dbReference type="ARBA" id="ARBA00004123"/>
    </source>
</evidence>